<comment type="caution">
    <text evidence="7">The sequence shown here is derived from an EMBL/GenBank/DDBJ whole genome shotgun (WGS) entry which is preliminary data.</text>
</comment>
<dbReference type="InterPro" id="IPR036388">
    <property type="entry name" value="WH-like_DNA-bd_sf"/>
</dbReference>
<dbReference type="EMBL" id="JAQAGZ010000024">
    <property type="protein sequence ID" value="MCZ8516551.1"/>
    <property type="molecule type" value="Genomic_DNA"/>
</dbReference>
<dbReference type="Proteomes" id="UP001527882">
    <property type="component" value="Unassembled WGS sequence"/>
</dbReference>
<proteinExistence type="predicted"/>
<evidence type="ECO:0000313" key="8">
    <source>
        <dbReference type="Proteomes" id="UP001527882"/>
    </source>
</evidence>
<dbReference type="InterPro" id="IPR011006">
    <property type="entry name" value="CheY-like_superfamily"/>
</dbReference>
<evidence type="ECO:0000259" key="6">
    <source>
        <dbReference type="PROSITE" id="PS50110"/>
    </source>
</evidence>
<dbReference type="SUPFAM" id="SSF46894">
    <property type="entry name" value="C-terminal effector domain of the bipartite response regulators"/>
    <property type="match status" value="1"/>
</dbReference>
<dbReference type="InterPro" id="IPR011990">
    <property type="entry name" value="TPR-like_helical_dom_sf"/>
</dbReference>
<dbReference type="InterPro" id="IPR005158">
    <property type="entry name" value="BTAD"/>
</dbReference>
<gene>
    <name evidence="7" type="ORF">O9H85_30010</name>
</gene>
<evidence type="ECO:0000256" key="4">
    <source>
        <dbReference type="ARBA" id="ARBA00023163"/>
    </source>
</evidence>
<dbReference type="SUPFAM" id="SSF52172">
    <property type="entry name" value="CheY-like"/>
    <property type="match status" value="1"/>
</dbReference>
<dbReference type="Gene3D" id="1.10.10.10">
    <property type="entry name" value="Winged helix-like DNA-binding domain superfamily/Winged helix DNA-binding domain"/>
    <property type="match status" value="1"/>
</dbReference>
<dbReference type="SMART" id="SM01043">
    <property type="entry name" value="BTAD"/>
    <property type="match status" value="1"/>
</dbReference>
<dbReference type="PROSITE" id="PS50110">
    <property type="entry name" value="RESPONSE_REGULATORY"/>
    <property type="match status" value="1"/>
</dbReference>
<feature type="modified residue" description="4-aspartylphosphate" evidence="5">
    <location>
        <position position="54"/>
    </location>
</feature>
<dbReference type="SMART" id="SM00448">
    <property type="entry name" value="REC"/>
    <property type="match status" value="1"/>
</dbReference>
<dbReference type="Gene3D" id="1.25.40.10">
    <property type="entry name" value="Tetratricopeptide repeat domain"/>
    <property type="match status" value="1"/>
</dbReference>
<evidence type="ECO:0000256" key="2">
    <source>
        <dbReference type="ARBA" id="ARBA00023015"/>
    </source>
</evidence>
<keyword evidence="1" id="KW-0902">Two-component regulatory system</keyword>
<dbReference type="PANTHER" id="PTHR35807">
    <property type="entry name" value="TRANSCRIPTIONAL REGULATOR REDD-RELATED"/>
    <property type="match status" value="1"/>
</dbReference>
<keyword evidence="5" id="KW-0597">Phosphoprotein</keyword>
<keyword evidence="4" id="KW-0804">Transcription</keyword>
<dbReference type="SUPFAM" id="SSF48452">
    <property type="entry name" value="TPR-like"/>
    <property type="match status" value="1"/>
</dbReference>
<keyword evidence="8" id="KW-1185">Reference proteome</keyword>
<evidence type="ECO:0000256" key="3">
    <source>
        <dbReference type="ARBA" id="ARBA00023125"/>
    </source>
</evidence>
<evidence type="ECO:0000256" key="1">
    <source>
        <dbReference type="ARBA" id="ARBA00023012"/>
    </source>
</evidence>
<dbReference type="RefSeq" id="WP_269885085.1">
    <property type="nucleotide sequence ID" value="NZ_JAQAGZ010000024.1"/>
</dbReference>
<evidence type="ECO:0000313" key="7">
    <source>
        <dbReference type="EMBL" id="MCZ8516551.1"/>
    </source>
</evidence>
<dbReference type="Gene3D" id="3.40.50.2300">
    <property type="match status" value="1"/>
</dbReference>
<evidence type="ECO:0000256" key="5">
    <source>
        <dbReference type="PROSITE-ProRule" id="PRU00169"/>
    </source>
</evidence>
<feature type="domain" description="Response regulatory" evidence="6">
    <location>
        <begin position="3"/>
        <end position="117"/>
    </location>
</feature>
<dbReference type="Pfam" id="PF00072">
    <property type="entry name" value="Response_reg"/>
    <property type="match status" value="1"/>
</dbReference>
<protein>
    <submittedName>
        <fullName evidence="7">Response regulator</fullName>
    </submittedName>
</protein>
<reference evidence="7 8" key="1">
    <citation type="submission" date="2022-12" db="EMBL/GenBank/DDBJ databases">
        <title>Draft genome sequence of Paenibacillus sp. dW9.</title>
        <authorList>
            <person name="Choi E.-W."/>
            <person name="Kim D.-U."/>
        </authorList>
    </citation>
    <scope>NUCLEOTIDE SEQUENCE [LARGE SCALE GENOMIC DNA]</scope>
    <source>
        <strain evidence="8">dW9</strain>
    </source>
</reference>
<name>A0ABT4QI53_9BACL</name>
<dbReference type="InterPro" id="IPR051677">
    <property type="entry name" value="AfsR-DnrI-RedD_regulator"/>
</dbReference>
<dbReference type="InterPro" id="IPR016032">
    <property type="entry name" value="Sig_transdc_resp-reg_C-effctor"/>
</dbReference>
<organism evidence="7 8">
    <name type="scientific">Paenibacillus gyeongsangnamensis</name>
    <dbReference type="NCBI Taxonomy" id="3388067"/>
    <lineage>
        <taxon>Bacteria</taxon>
        <taxon>Bacillati</taxon>
        <taxon>Bacillota</taxon>
        <taxon>Bacilli</taxon>
        <taxon>Bacillales</taxon>
        <taxon>Paenibacillaceae</taxon>
        <taxon>Paenibacillus</taxon>
    </lineage>
</organism>
<dbReference type="InterPro" id="IPR001789">
    <property type="entry name" value="Sig_transdc_resp-reg_receiver"/>
</dbReference>
<dbReference type="Pfam" id="PF03704">
    <property type="entry name" value="BTAD"/>
    <property type="match status" value="1"/>
</dbReference>
<keyword evidence="2" id="KW-0805">Transcription regulation</keyword>
<accession>A0ABT4QI53</accession>
<keyword evidence="3" id="KW-0238">DNA-binding</keyword>
<sequence>MFNVIIVEDEKLILDLMKYVIGQNPHYTILGAFTHPLEALASLSHLKPDVVFLDVEMPKMNGLELAQKINEMSDYTKIIFTTAHKDYALEAFHVQAFDYILKPVTKTAIERIANRLIKQHLPAILPEQRVKQSTIRCFGGLEVRNSQGVSVHWPTRKTEELFAYFLCHPGMEFNKWHLADLLWSDMDEDRAIHNLHNTMYRLKKLLKEHEMGVEIQKVNEGYTLDIGNLVYDVLEFERNHQSFTERARDSAEKEIWFSLYKGSLLERKDYLWKASLEERYIKQYTILARGLIQQAMDAEEWDKAEQRAEQYLALYPLNEEMNLFLLQIYENRGRRDQMMKHYVRFKDAYRLEIGVEPSYEIKNWVESRMWHISNPAND</sequence>